<dbReference type="PANTHER" id="PTHR44591">
    <property type="entry name" value="STRESS RESPONSE REGULATOR PROTEIN 1"/>
    <property type="match status" value="1"/>
</dbReference>
<feature type="domain" description="Response regulatory" evidence="4">
    <location>
        <begin position="267"/>
        <end position="383"/>
    </location>
</feature>
<dbReference type="GO" id="GO:0000160">
    <property type="term" value="P:phosphorelay signal transduction system"/>
    <property type="evidence" value="ECO:0007669"/>
    <property type="project" value="UniProtKB-KW"/>
</dbReference>
<dbReference type="OrthoDB" id="524459at2"/>
<keyword evidence="6" id="KW-1185">Reference proteome</keyword>
<comment type="induction">
    <text evidence="2">By nitrogen starvation.</text>
</comment>
<dbReference type="RefSeq" id="WP_039714913.1">
    <property type="nucleotide sequence ID" value="NZ_JTJC03000001.1"/>
</dbReference>
<evidence type="ECO:0000259" key="4">
    <source>
        <dbReference type="PROSITE" id="PS50110"/>
    </source>
</evidence>
<dbReference type="PROSITE" id="PS50110">
    <property type="entry name" value="RESPONSE_REGULATORY"/>
    <property type="match status" value="1"/>
</dbReference>
<organism evidence="5 6">
    <name type="scientific">Scytonema millei VB511283</name>
    <dbReference type="NCBI Taxonomy" id="1245923"/>
    <lineage>
        <taxon>Bacteria</taxon>
        <taxon>Bacillati</taxon>
        <taxon>Cyanobacteriota</taxon>
        <taxon>Cyanophyceae</taxon>
        <taxon>Nostocales</taxon>
        <taxon>Scytonemataceae</taxon>
        <taxon>Scytonema</taxon>
    </lineage>
</organism>
<evidence type="ECO:0000256" key="3">
    <source>
        <dbReference type="PROSITE-ProRule" id="PRU00169"/>
    </source>
</evidence>
<evidence type="ECO:0000256" key="1">
    <source>
        <dbReference type="ARBA" id="ARBA00022553"/>
    </source>
</evidence>
<dbReference type="InterPro" id="IPR011006">
    <property type="entry name" value="CheY-like_superfamily"/>
</dbReference>
<accession>A0A9X5E0W1</accession>
<evidence type="ECO:0000313" key="5">
    <source>
        <dbReference type="EMBL" id="NHC33293.1"/>
    </source>
</evidence>
<name>A0A9X5E0W1_9CYAN</name>
<reference evidence="5 6" key="1">
    <citation type="journal article" date="2015" name="Genome Announc.">
        <title>Draft Genome Sequence of the Terrestrial Cyanobacterium Scytonema millei VB511283, Isolated from Eastern India.</title>
        <authorList>
            <person name="Sen D."/>
            <person name="Chandrababunaidu M.M."/>
            <person name="Singh D."/>
            <person name="Sanghi N."/>
            <person name="Ghorai A."/>
            <person name="Mishra G.P."/>
            <person name="Madduluri M."/>
            <person name="Adhikary S.P."/>
            <person name="Tripathy S."/>
        </authorList>
    </citation>
    <scope>NUCLEOTIDE SEQUENCE [LARGE SCALE GENOMIC DNA]</scope>
    <source>
        <strain evidence="5 6">VB511283</strain>
    </source>
</reference>
<proteinExistence type="evidence at transcript level"/>
<sequence length="392" mass="43206">MMTEPIASNDFVNHFNTLKQERFSGQLLLKSPLEQEWIVYLFLGRILYASGGNHTVRRWYRALKSHCPQVDIQQLKLSAVLSNASNSSDNCWECHLLNAGIEKQQITREQAGKTIAAIVSEVMFDITQATHVTYQSKTDNIALPQLALLDPGQILSEVQQIWQLWQKAKVADRSPNKAAVINQPEQLQEQVSPAVYQNLTKLLDGQRTLRDLAVVMNRDVKDVICSLLPYIQAGLVELIDIPDLASPVAPAAPATPPPSTPSGKGPLIACVDDSPLVCQSMEQILTASGYRFFAVQDSLRAIAGLLSRKPDLIFLDLVMPNTNGYEICSQLRKVSAFRITPIIILTGNDGIIDRVRAKIVGASDFLSKPVDAETVLSVTSKHLNSNSLVEDL</sequence>
<dbReference type="SUPFAM" id="SSF52172">
    <property type="entry name" value="CheY-like"/>
    <property type="match status" value="1"/>
</dbReference>
<keyword evidence="2" id="KW-0902">Two-component regulatory system</keyword>
<keyword evidence="1 3" id="KW-0597">Phosphoprotein</keyword>
<dbReference type="Pfam" id="PF14332">
    <property type="entry name" value="DUF4388"/>
    <property type="match status" value="1"/>
</dbReference>
<dbReference type="InterPro" id="IPR050595">
    <property type="entry name" value="Bact_response_regulator"/>
</dbReference>
<dbReference type="Pfam" id="PF00072">
    <property type="entry name" value="Response_reg"/>
    <property type="match status" value="1"/>
</dbReference>
<dbReference type="EMBL" id="JTJC03000001">
    <property type="protein sequence ID" value="NHC33293.1"/>
    <property type="molecule type" value="Genomic_DNA"/>
</dbReference>
<gene>
    <name evidence="5" type="ORF">QH73_0001195</name>
</gene>
<evidence type="ECO:0000256" key="2">
    <source>
        <dbReference type="PIRNR" id="PIRNR005897"/>
    </source>
</evidence>
<protein>
    <recommendedName>
        <fullName evidence="2">Protein PatA</fullName>
    </recommendedName>
</protein>
<dbReference type="GO" id="GO:0030428">
    <property type="term" value="C:cell septum"/>
    <property type="evidence" value="ECO:0007669"/>
    <property type="project" value="UniProtKB-SubCell"/>
</dbReference>
<feature type="modified residue" description="4-aspartylphosphate" evidence="3">
    <location>
        <position position="316"/>
    </location>
</feature>
<dbReference type="GO" id="GO:0043158">
    <property type="term" value="P:heterocyst development"/>
    <property type="evidence" value="ECO:0007669"/>
    <property type="project" value="UniProtKB-KW"/>
</dbReference>
<comment type="caution">
    <text evidence="5">The sequence shown here is derived from an EMBL/GenBank/DDBJ whole genome shotgun (WGS) entry which is preliminary data.</text>
</comment>
<dbReference type="PANTHER" id="PTHR44591:SF23">
    <property type="entry name" value="CHEY SUBFAMILY"/>
    <property type="match status" value="1"/>
</dbReference>
<evidence type="ECO:0000313" key="6">
    <source>
        <dbReference type="Proteomes" id="UP000031532"/>
    </source>
</evidence>
<dbReference type="Gene3D" id="3.40.50.2300">
    <property type="match status" value="1"/>
</dbReference>
<dbReference type="SMART" id="SM00448">
    <property type="entry name" value="REC"/>
    <property type="match status" value="1"/>
</dbReference>
<dbReference type="InterPro" id="IPR025497">
    <property type="entry name" value="PatA-like_N"/>
</dbReference>
<keyword evidence="2" id="KW-0364">Heterocyst</keyword>
<comment type="function">
    <text evidence="2">Controls heterocyst pattern formation.</text>
</comment>
<comment type="subcellular location">
    <subcellularLocation>
        <location evidence="2">Cell septum</location>
    </subcellularLocation>
</comment>
<dbReference type="PIRSF" id="PIRSF005897">
    <property type="entry name" value="RR_PatA"/>
    <property type="match status" value="1"/>
</dbReference>
<dbReference type="AlphaFoldDB" id="A0A9X5E0W1"/>
<dbReference type="InterPro" id="IPR001789">
    <property type="entry name" value="Sig_transdc_resp-reg_receiver"/>
</dbReference>
<dbReference type="InterPro" id="IPR024186">
    <property type="entry name" value="Sig_transdc_resp-reg_PatA"/>
</dbReference>
<dbReference type="Proteomes" id="UP000031532">
    <property type="component" value="Unassembled WGS sequence"/>
</dbReference>